<protein>
    <recommendedName>
        <fullName evidence="4">DUF2523 domain-containing protein</fullName>
    </recommendedName>
</protein>
<keyword evidence="1" id="KW-0812">Transmembrane</keyword>
<evidence type="ECO:0000313" key="3">
    <source>
        <dbReference type="Proteomes" id="UP000309618"/>
    </source>
</evidence>
<evidence type="ECO:0000256" key="1">
    <source>
        <dbReference type="SAM" id="Phobius"/>
    </source>
</evidence>
<dbReference type="AlphaFoldDB" id="A0A4S5CHN0"/>
<proteinExistence type="predicted"/>
<comment type="caution">
    <text evidence="2">The sequence shown here is derived from an EMBL/GenBank/DDBJ whole genome shotgun (WGS) entry which is preliminary data.</text>
</comment>
<evidence type="ECO:0000313" key="2">
    <source>
        <dbReference type="EMBL" id="THJ45190.1"/>
    </source>
</evidence>
<evidence type="ECO:0008006" key="4">
    <source>
        <dbReference type="Google" id="ProtNLM"/>
    </source>
</evidence>
<sequence>MKILIGLLIERLGSFFAKIVGLMSKKAAVLALIGAMSIMVVTFTTALSGILENVTTGINQPLVVFGLSLLPRNTPDVIAMIGVARSAQWLFIWQMTVARSAYDAK</sequence>
<accession>A0A4S5CHN0</accession>
<reference evidence="2 3" key="1">
    <citation type="submission" date="2019-04" db="EMBL/GenBank/DDBJ databases">
        <title>Comparative genomics of Aeromonas veronii strains pathogenic to fish.</title>
        <authorList>
            <person name="Cascarano M.C."/>
            <person name="Smyrli M."/>
            <person name="Katharios P."/>
        </authorList>
    </citation>
    <scope>NUCLEOTIDE SEQUENCE [LARGE SCALE GENOMIC DNA]</scope>
    <source>
        <strain evidence="2 3">XU1</strain>
    </source>
</reference>
<dbReference type="EMBL" id="SSUX01000007">
    <property type="protein sequence ID" value="THJ45190.1"/>
    <property type="molecule type" value="Genomic_DNA"/>
</dbReference>
<keyword evidence="1" id="KW-1133">Transmembrane helix</keyword>
<name>A0A4S5CHN0_AERVE</name>
<dbReference type="RefSeq" id="WP_136501713.1">
    <property type="nucleotide sequence ID" value="NZ_CAAKNM010000055.1"/>
</dbReference>
<feature type="transmembrane region" description="Helical" evidence="1">
    <location>
        <begin position="27"/>
        <end position="51"/>
    </location>
</feature>
<organism evidence="2 3">
    <name type="scientific">Aeromonas veronii</name>
    <dbReference type="NCBI Taxonomy" id="654"/>
    <lineage>
        <taxon>Bacteria</taxon>
        <taxon>Pseudomonadati</taxon>
        <taxon>Pseudomonadota</taxon>
        <taxon>Gammaproteobacteria</taxon>
        <taxon>Aeromonadales</taxon>
        <taxon>Aeromonadaceae</taxon>
        <taxon>Aeromonas</taxon>
    </lineage>
</organism>
<gene>
    <name evidence="2" type="ORF">E8Q35_11375</name>
</gene>
<keyword evidence="1" id="KW-0472">Membrane</keyword>
<dbReference type="Proteomes" id="UP000309618">
    <property type="component" value="Unassembled WGS sequence"/>
</dbReference>